<dbReference type="Proteomes" id="UP001595908">
    <property type="component" value="Unassembled WGS sequence"/>
</dbReference>
<keyword evidence="3" id="KW-1185">Reference proteome</keyword>
<accession>A0ABV9V535</accession>
<comment type="caution">
    <text evidence="2">The sequence shown here is derived from an EMBL/GenBank/DDBJ whole genome shotgun (WGS) entry which is preliminary data.</text>
</comment>
<evidence type="ECO:0000259" key="1">
    <source>
        <dbReference type="Pfam" id="PF19054"/>
    </source>
</evidence>
<dbReference type="EMBL" id="JBHSJE010000002">
    <property type="protein sequence ID" value="MFC4978144.1"/>
    <property type="molecule type" value="Genomic_DNA"/>
</dbReference>
<evidence type="ECO:0000313" key="2">
    <source>
        <dbReference type="EMBL" id="MFC4978144.1"/>
    </source>
</evidence>
<feature type="domain" description="DUF5753" evidence="1">
    <location>
        <begin position="1"/>
        <end position="97"/>
    </location>
</feature>
<protein>
    <submittedName>
        <fullName evidence="2">Scr1 family TA system antitoxin-like transcriptional regulator</fullName>
    </submittedName>
</protein>
<evidence type="ECO:0000313" key="3">
    <source>
        <dbReference type="Proteomes" id="UP001595908"/>
    </source>
</evidence>
<organism evidence="2 3">
    <name type="scientific">Streptomyces atroolivaceus</name>
    <dbReference type="NCBI Taxonomy" id="66869"/>
    <lineage>
        <taxon>Bacteria</taxon>
        <taxon>Bacillati</taxon>
        <taxon>Actinomycetota</taxon>
        <taxon>Actinomycetes</taxon>
        <taxon>Kitasatosporales</taxon>
        <taxon>Streptomycetaceae</taxon>
        <taxon>Streptomyces</taxon>
    </lineage>
</organism>
<gene>
    <name evidence="2" type="ORF">ACFPL4_07160</name>
</gene>
<sequence length="101" mass="10798">MGGEAVHGAQLEQLLALGQLRTPESQVMPTSRAEHAGLGGPFILLTPGGRSQLAYVEVQNVSRFITEPDEVRIVAARHGSIRAQALTPSDDSLTAIKELLR</sequence>
<dbReference type="Pfam" id="PF19054">
    <property type="entry name" value="DUF5753"/>
    <property type="match status" value="1"/>
</dbReference>
<name>A0ABV9V535_STRAZ</name>
<dbReference type="RefSeq" id="WP_279626919.1">
    <property type="nucleotide sequence ID" value="NZ_JBHSJE010000002.1"/>
</dbReference>
<reference evidence="3" key="1">
    <citation type="journal article" date="2019" name="Int. J. Syst. Evol. Microbiol.">
        <title>The Global Catalogue of Microorganisms (GCM) 10K type strain sequencing project: providing services to taxonomists for standard genome sequencing and annotation.</title>
        <authorList>
            <consortium name="The Broad Institute Genomics Platform"/>
            <consortium name="The Broad Institute Genome Sequencing Center for Infectious Disease"/>
            <person name="Wu L."/>
            <person name="Ma J."/>
        </authorList>
    </citation>
    <scope>NUCLEOTIDE SEQUENCE [LARGE SCALE GENOMIC DNA]</scope>
    <source>
        <strain evidence="3">ICMP 257</strain>
    </source>
</reference>
<proteinExistence type="predicted"/>
<dbReference type="InterPro" id="IPR043917">
    <property type="entry name" value="DUF5753"/>
</dbReference>